<name>A8LZV5_SALAI</name>
<evidence type="ECO:0000256" key="1">
    <source>
        <dbReference type="SAM" id="MobiDB-lite"/>
    </source>
</evidence>
<dbReference type="STRING" id="391037.Sare_3675"/>
<evidence type="ECO:0000259" key="2">
    <source>
        <dbReference type="PROSITE" id="PS51746"/>
    </source>
</evidence>
<dbReference type="Pfam" id="PF13672">
    <property type="entry name" value="PP2C_2"/>
    <property type="match status" value="1"/>
</dbReference>
<dbReference type="HOGENOM" id="CLU_067299_0_0_11"/>
<dbReference type="AlphaFoldDB" id="A8LZV5"/>
<protein>
    <recommendedName>
        <fullName evidence="2">PPM-type phosphatase domain-containing protein</fullName>
    </recommendedName>
</protein>
<dbReference type="KEGG" id="saq:Sare_3675"/>
<proteinExistence type="predicted"/>
<dbReference type="Gene3D" id="3.60.40.10">
    <property type="entry name" value="PPM-type phosphatase domain"/>
    <property type="match status" value="1"/>
</dbReference>
<feature type="compositionally biased region" description="Basic and acidic residues" evidence="1">
    <location>
        <begin position="15"/>
        <end position="26"/>
    </location>
</feature>
<dbReference type="SUPFAM" id="SSF81606">
    <property type="entry name" value="PP2C-like"/>
    <property type="match status" value="1"/>
</dbReference>
<dbReference type="EMBL" id="CP000850">
    <property type="protein sequence ID" value="ABV99469.1"/>
    <property type="molecule type" value="Genomic_DNA"/>
</dbReference>
<organism evidence="3">
    <name type="scientific">Salinispora arenicola (strain CNS-205)</name>
    <dbReference type="NCBI Taxonomy" id="391037"/>
    <lineage>
        <taxon>Bacteria</taxon>
        <taxon>Bacillati</taxon>
        <taxon>Actinomycetota</taxon>
        <taxon>Actinomycetes</taxon>
        <taxon>Micromonosporales</taxon>
        <taxon>Micromonosporaceae</taxon>
        <taxon>Salinispora</taxon>
    </lineage>
</organism>
<accession>A8LZV5</accession>
<dbReference type="InterPro" id="IPR001932">
    <property type="entry name" value="PPM-type_phosphatase-like_dom"/>
</dbReference>
<gene>
    <name evidence="3" type="ordered locus">Sare_3675</name>
</gene>
<feature type="domain" description="PPM-type phosphatase" evidence="2">
    <location>
        <begin position="9"/>
        <end position="275"/>
    </location>
</feature>
<dbReference type="PROSITE" id="PS51746">
    <property type="entry name" value="PPM_2"/>
    <property type="match status" value="1"/>
</dbReference>
<evidence type="ECO:0000313" key="3">
    <source>
        <dbReference type="EMBL" id="ABV99469.1"/>
    </source>
</evidence>
<dbReference type="OrthoDB" id="3190646at2"/>
<feature type="region of interest" description="Disordered" evidence="1">
    <location>
        <begin position="1"/>
        <end position="26"/>
    </location>
</feature>
<dbReference type="InterPro" id="IPR036457">
    <property type="entry name" value="PPM-type-like_dom_sf"/>
</dbReference>
<reference evidence="3" key="1">
    <citation type="submission" date="2007-10" db="EMBL/GenBank/DDBJ databases">
        <title>Complete sequence of Salinispora arenicola CNS-205.</title>
        <authorList>
            <consortium name="US DOE Joint Genome Institute"/>
            <person name="Copeland A."/>
            <person name="Lucas S."/>
            <person name="Lapidus A."/>
            <person name="Barry K."/>
            <person name="Glavina del Rio T."/>
            <person name="Dalin E."/>
            <person name="Tice H."/>
            <person name="Pitluck S."/>
            <person name="Foster B."/>
            <person name="Schmutz J."/>
            <person name="Larimer F."/>
            <person name="Land M."/>
            <person name="Hauser L."/>
            <person name="Kyrpides N."/>
            <person name="Ivanova N."/>
            <person name="Jensen P.R."/>
            <person name="Moore B.S."/>
            <person name="Penn K."/>
            <person name="Jenkins C."/>
            <person name="Udwary D."/>
            <person name="Xiang L."/>
            <person name="Gontang E."/>
            <person name="Richardson P."/>
        </authorList>
    </citation>
    <scope>NUCLEOTIDE SEQUENCE [LARGE SCALE GENOMIC DNA]</scope>
    <source>
        <strain evidence="3">CNS-205</strain>
    </source>
</reference>
<dbReference type="eggNOG" id="COG0631">
    <property type="taxonomic scope" value="Bacteria"/>
</dbReference>
<sequence length="286" mass="31429">MPATNSRPDVASAERPGRNRPTEDRIFTTPNAVIVLDGASQPWASSRDGGWLAEQVGRHLQQLLTEHPEADLADTLAEAIQHVRDLHRLQPGAAPSTTVGIVRWAGKDVDVLVLGDSPTILLTRTGEIHEVRDKRLSRVALDQHADLREAVRQQGGFGFHHAAEWSALADAQRRARNSHDGYWIIEAEPEAAHHSVRVSCPVNDLAAILTMTDGVSDGVDNYQTPATWRAAIALANQHPARLVETVHQAEKEDSDGRRWPRNKRHDDKAVALVRLTTAAHIAELTS</sequence>